<feature type="non-terminal residue" evidence="4">
    <location>
        <position position="264"/>
    </location>
</feature>
<gene>
    <name evidence="4" type="ORF">METZ01_LOCUS81917</name>
</gene>
<dbReference type="Gene3D" id="2.120.10.30">
    <property type="entry name" value="TolB, C-terminal domain"/>
    <property type="match status" value="1"/>
</dbReference>
<dbReference type="AlphaFoldDB" id="A0A381UQF8"/>
<sequence>MNTTTSQTRYEPVPGWAKLPMGVTFRGDATSVAVDSKDNVYVFNRGTEPIAVFDVDGNFLKGMGHGEFVRPHGIEIDRNDDLYLVDDNGHFVQKRTNEGQVVFTIGTKGEPCDWQSGGMFNRPTDVAIHPDTGELFVSDGYGNSRIHKFDPDGQHMMSWGEPGTDPGQFSLPHNISMLGLDKVVVADRENFRLQIFTTGGEFVEQIHIHHPMSVTQGKGDDDNLYVGEMIPPPVQQGVRNLGAMIAVLSSEGDYQQHLGGPLPG</sequence>
<evidence type="ECO:0000256" key="1">
    <source>
        <dbReference type="ARBA" id="ARBA00022729"/>
    </source>
</evidence>
<dbReference type="SUPFAM" id="SSF63825">
    <property type="entry name" value="YWTD domain"/>
    <property type="match status" value="1"/>
</dbReference>
<reference evidence="4" key="1">
    <citation type="submission" date="2018-05" db="EMBL/GenBank/DDBJ databases">
        <authorList>
            <person name="Lanie J.A."/>
            <person name="Ng W.-L."/>
            <person name="Kazmierczak K.M."/>
            <person name="Andrzejewski T.M."/>
            <person name="Davidsen T.M."/>
            <person name="Wayne K.J."/>
            <person name="Tettelin H."/>
            <person name="Glass J.I."/>
            <person name="Rusch D."/>
            <person name="Podicherti R."/>
            <person name="Tsui H.-C.T."/>
            <person name="Winkler M.E."/>
        </authorList>
    </citation>
    <scope>NUCLEOTIDE SEQUENCE</scope>
</reference>
<dbReference type="PROSITE" id="PS51125">
    <property type="entry name" value="NHL"/>
    <property type="match status" value="2"/>
</dbReference>
<dbReference type="Pfam" id="PF01436">
    <property type="entry name" value="NHL"/>
    <property type="match status" value="2"/>
</dbReference>
<dbReference type="InterPro" id="IPR011042">
    <property type="entry name" value="6-blade_b-propeller_TolB-like"/>
</dbReference>
<accession>A0A381UQF8</accession>
<dbReference type="PANTHER" id="PTHR10680:SF38">
    <property type="entry name" value="BLL1368 PROTEIN"/>
    <property type="match status" value="1"/>
</dbReference>
<feature type="non-terminal residue" evidence="4">
    <location>
        <position position="1"/>
    </location>
</feature>
<name>A0A381UQF8_9ZZZZ</name>
<evidence type="ECO:0000256" key="3">
    <source>
        <dbReference type="ARBA" id="ARBA00023180"/>
    </source>
</evidence>
<keyword evidence="2" id="KW-0677">Repeat</keyword>
<evidence type="ECO:0000256" key="2">
    <source>
        <dbReference type="ARBA" id="ARBA00022737"/>
    </source>
</evidence>
<evidence type="ECO:0000313" key="4">
    <source>
        <dbReference type="EMBL" id="SVA29063.1"/>
    </source>
</evidence>
<dbReference type="Pfam" id="PF17170">
    <property type="entry name" value="DUF5128"/>
    <property type="match status" value="1"/>
</dbReference>
<dbReference type="InterPro" id="IPR001258">
    <property type="entry name" value="NHL_repeat"/>
</dbReference>
<dbReference type="PANTHER" id="PTHR10680">
    <property type="entry name" value="PEPTIDYL-GLYCINE ALPHA-AMIDATING MONOOXYGENASE"/>
    <property type="match status" value="1"/>
</dbReference>
<keyword evidence="3" id="KW-0325">Glycoprotein</keyword>
<organism evidence="4">
    <name type="scientific">marine metagenome</name>
    <dbReference type="NCBI Taxonomy" id="408172"/>
    <lineage>
        <taxon>unclassified sequences</taxon>
        <taxon>metagenomes</taxon>
        <taxon>ecological metagenomes</taxon>
    </lineage>
</organism>
<keyword evidence="1" id="KW-0732">Signal</keyword>
<dbReference type="EMBL" id="UINC01006689">
    <property type="protein sequence ID" value="SVA29063.1"/>
    <property type="molecule type" value="Genomic_DNA"/>
</dbReference>
<evidence type="ECO:0008006" key="5">
    <source>
        <dbReference type="Google" id="ProtNLM"/>
    </source>
</evidence>
<protein>
    <recommendedName>
        <fullName evidence="5">Peptidylamidoglycolate lyase</fullName>
    </recommendedName>
</protein>
<proteinExistence type="predicted"/>